<dbReference type="PANTHER" id="PTHR37937:SF1">
    <property type="entry name" value="CONJUGATIVE TRANSFER: DNA TRANSPORT"/>
    <property type="match status" value="1"/>
</dbReference>
<reference evidence="9 10" key="1">
    <citation type="submission" date="2018-11" db="EMBL/GenBank/DDBJ databases">
        <title>Genome sequencing of Paenibacillus sp. KCOM 3021 (= ChDC PVNT-B20).</title>
        <authorList>
            <person name="Kook J.-K."/>
            <person name="Park S.-N."/>
            <person name="Lim Y.K."/>
        </authorList>
    </citation>
    <scope>NUCLEOTIDE SEQUENCE [LARGE SCALE GENOMIC DNA]</scope>
    <source>
        <strain evidence="9 10">KCOM 3021</strain>
    </source>
</reference>
<dbReference type="SUPFAM" id="SSF52540">
    <property type="entry name" value="P-loop containing nucleoside triphosphate hydrolases"/>
    <property type="match status" value="1"/>
</dbReference>
<feature type="transmembrane region" description="Helical" evidence="7">
    <location>
        <begin position="94"/>
        <end position="114"/>
    </location>
</feature>
<evidence type="ECO:0000256" key="6">
    <source>
        <dbReference type="SAM" id="MobiDB-lite"/>
    </source>
</evidence>
<evidence type="ECO:0000313" key="10">
    <source>
        <dbReference type="Proteomes" id="UP000267017"/>
    </source>
</evidence>
<keyword evidence="5 7" id="KW-0472">Membrane</keyword>
<keyword evidence="4 7" id="KW-1133">Transmembrane helix</keyword>
<dbReference type="InterPro" id="IPR032689">
    <property type="entry name" value="TraG-D_C"/>
</dbReference>
<dbReference type="CDD" id="cd01127">
    <property type="entry name" value="TrwB_TraG_TraD_VirD4"/>
    <property type="match status" value="1"/>
</dbReference>
<protein>
    <submittedName>
        <fullName evidence="9">Conjugation protein, TraG/TraD family</fullName>
    </submittedName>
</protein>
<sequence length="1048" mass="119245">MPPRFSSFAKKWWVDNRERLEEWYRIYFHTISVTLLLIVNLWLGFSSFLLFFAQWYHVDSGPVGFLSLFLKNPNPHGPLTNLFNLFYVPLDHHMAVWILLVLNLPLFNWLYSTTTQPIMRGYSTIISWTSKRGRIAAAILSGIPFFCSFTAVFAWYVRHYLFDFFTSVKSDKEYLVVHSMESFGYVLMCVPIFISLFSVYLIAKEFYRNEDIQKMFFKWEFPLLASQSFSLRGKSCDVIVGWEKDTNKPIVLKENSRYLHELIVGATGTGKTSTAILIRIIQDLIRIARGRRMGVVVLEPKGDLIRDVQKLCAKLGIQGDKIKIVDPTDLVRSIKFNPFLGPLEAAAETFRGVLDALAGDQDEFFKGQQNETASLYTMLGKIRYGNIFSIVQMQQMYSDPRYLANITEEVRVALDKELSDTDLPPEKKILFERYDRVVAYFENDVLEYKTFRDKEGNVNPVVYQSGHKYEGQQVVDNKKDKFVTGAKKYLNDIVMNAMLSQLMVANDGEEALDIDRFLQEGGVLLVNTALGELEELSLSFGQFFIRQFQSSVFRRPPDESGVKRCPIFFNIDEFPLYINEAFVRLLTLGRSFKVGTLIAIQSLGQLKVVVPGYDNTVMNSARNKTVFGGGEFEDNERFSQNFGEEHHVEESMNESTTPVSMPNQSWGMRYNTQRKLEARFTPTDIKEQPFKHFIVDLVDGDGSVQAPVEAYGKFITETKFIKKFVNIGQIEFETKNHKPLAIAAHKLVHFNLLRPLFAESVKEEDIQKTSQVEEVQEDKAPIEMLPTSPVQDDEEELPLNGTAIVPLESQNGMEQQRGYTPDPVFSEQTRVQTPVDVSSHPYEEVQRLVAVDDEEESPLDQTMPVGQRQPITLSPEEEESYEFYNDSTRSFPADSGNSEYDGVLSVIDDDPSLHPVSTDNTMDHVEDSIRLPNAMEASLNTLFNQLDKPTSVEQSIHHDSDSSKGGWDLADITTDSNQGVQVVGPTNIPTNQPTKKRETISPAQGAESTEIDRDLIDLVAENKKSGRSIQQEIANSRITVLHDTVEED</sequence>
<evidence type="ECO:0000313" key="9">
    <source>
        <dbReference type="EMBL" id="RRJ55020.1"/>
    </source>
</evidence>
<dbReference type="Gene3D" id="3.40.50.300">
    <property type="entry name" value="P-loop containing nucleotide triphosphate hydrolases"/>
    <property type="match status" value="2"/>
</dbReference>
<evidence type="ECO:0000256" key="7">
    <source>
        <dbReference type="SAM" id="Phobius"/>
    </source>
</evidence>
<dbReference type="AlphaFoldDB" id="A0A3P3TAQ1"/>
<organism evidence="9 10">
    <name type="scientific">Paenibacillus oralis</name>
    <dbReference type="NCBI Taxonomy" id="2490856"/>
    <lineage>
        <taxon>Bacteria</taxon>
        <taxon>Bacillati</taxon>
        <taxon>Bacillota</taxon>
        <taxon>Bacilli</taxon>
        <taxon>Bacillales</taxon>
        <taxon>Paenibacillaceae</taxon>
        <taxon>Paenibacillus</taxon>
    </lineage>
</organism>
<accession>A0A3P3TAQ1</accession>
<feature type="transmembrane region" description="Helical" evidence="7">
    <location>
        <begin position="135"/>
        <end position="157"/>
    </location>
</feature>
<evidence type="ECO:0000256" key="2">
    <source>
        <dbReference type="ARBA" id="ARBA00022475"/>
    </source>
</evidence>
<feature type="region of interest" description="Disordered" evidence="6">
    <location>
        <begin position="985"/>
        <end position="1009"/>
    </location>
</feature>
<evidence type="ECO:0000256" key="1">
    <source>
        <dbReference type="ARBA" id="ARBA00004651"/>
    </source>
</evidence>
<proteinExistence type="predicted"/>
<evidence type="ECO:0000256" key="4">
    <source>
        <dbReference type="ARBA" id="ARBA00022989"/>
    </source>
</evidence>
<feature type="transmembrane region" description="Helical" evidence="7">
    <location>
        <begin position="183"/>
        <end position="203"/>
    </location>
</feature>
<gene>
    <name evidence="9" type="ORF">EHV15_36040</name>
</gene>
<dbReference type="PANTHER" id="PTHR37937">
    <property type="entry name" value="CONJUGATIVE TRANSFER: DNA TRANSPORT"/>
    <property type="match status" value="1"/>
</dbReference>
<feature type="transmembrane region" description="Helical" evidence="7">
    <location>
        <begin position="26"/>
        <end position="56"/>
    </location>
</feature>
<name>A0A3P3TAQ1_9BACL</name>
<dbReference type="OrthoDB" id="1957948at2"/>
<dbReference type="Proteomes" id="UP000267017">
    <property type="component" value="Unassembled WGS sequence"/>
</dbReference>
<keyword evidence="3 7" id="KW-0812">Transmembrane</keyword>
<evidence type="ECO:0000259" key="8">
    <source>
        <dbReference type="Pfam" id="PF12696"/>
    </source>
</evidence>
<dbReference type="InterPro" id="IPR027417">
    <property type="entry name" value="P-loop_NTPase"/>
</dbReference>
<dbReference type="Pfam" id="PF12696">
    <property type="entry name" value="TraG-D_C"/>
    <property type="match status" value="1"/>
</dbReference>
<dbReference type="EMBL" id="RRCN01000002">
    <property type="protein sequence ID" value="RRJ55020.1"/>
    <property type="molecule type" value="Genomic_DNA"/>
</dbReference>
<keyword evidence="10" id="KW-1185">Reference proteome</keyword>
<feature type="domain" description="TraD/TraG TraM recognition site" evidence="8">
    <location>
        <begin position="566"/>
        <end position="687"/>
    </location>
</feature>
<comment type="subcellular location">
    <subcellularLocation>
        <location evidence="1">Cell membrane</location>
        <topology evidence="1">Multi-pass membrane protein</topology>
    </subcellularLocation>
</comment>
<evidence type="ECO:0000256" key="5">
    <source>
        <dbReference type="ARBA" id="ARBA00023136"/>
    </source>
</evidence>
<comment type="caution">
    <text evidence="9">The sequence shown here is derived from an EMBL/GenBank/DDBJ whole genome shotgun (WGS) entry which is preliminary data.</text>
</comment>
<evidence type="ECO:0000256" key="3">
    <source>
        <dbReference type="ARBA" id="ARBA00022692"/>
    </source>
</evidence>
<keyword evidence="2" id="KW-1003">Cell membrane</keyword>
<dbReference type="InterPro" id="IPR051539">
    <property type="entry name" value="T4SS-coupling_protein"/>
</dbReference>
<dbReference type="GO" id="GO:0005886">
    <property type="term" value="C:plasma membrane"/>
    <property type="evidence" value="ECO:0007669"/>
    <property type="project" value="UniProtKB-SubCell"/>
</dbReference>